<evidence type="ECO:0000313" key="13">
    <source>
        <dbReference type="Proteomes" id="UP000741863"/>
    </source>
</evidence>
<feature type="transmembrane region" description="Helical" evidence="10">
    <location>
        <begin position="183"/>
        <end position="204"/>
    </location>
</feature>
<organism evidence="12 13">
    <name type="scientific">Geomicrobium sediminis</name>
    <dbReference type="NCBI Taxonomy" id="1347788"/>
    <lineage>
        <taxon>Bacteria</taxon>
        <taxon>Bacillati</taxon>
        <taxon>Bacillota</taxon>
        <taxon>Bacilli</taxon>
        <taxon>Bacillales</taxon>
        <taxon>Geomicrobium</taxon>
    </lineage>
</organism>
<feature type="transmembrane region" description="Helical" evidence="10">
    <location>
        <begin position="276"/>
        <end position="294"/>
    </location>
</feature>
<dbReference type="Proteomes" id="UP000741863">
    <property type="component" value="Unassembled WGS sequence"/>
</dbReference>
<keyword evidence="4 10" id="KW-0812">Transmembrane</keyword>
<sequence>MQVFTTIIFLLLLVVIGTVLHRKFSRIPAALFQVLLGGVFGVLMPSLQFDFKPELFLLAVIAPILFFDGYHASRTAFWTYRWPILLMAFGLVFITVVGLGFTIHLLIPEMPMAVAFALAAVLSPTDAVAVKSITKGMSLPKGLMTILEGESLINDAAGIVSFKIALAAAMTGVFSIWEGSSNFLVVALGGALVGFIGALLIVQIRLLLRSFGFEDVYSLVSIQIITPFVIYLIAEAFHVSGILAVVTASIVYGIERDKLQQTSLQMQVVANNTWSIVGYLLNGFVFVLLGFLLPEVWTGLWQTHEYPFFFIVMLTFVIAMALFMIRFLWVYVLYPIFQGKKEVSLWFMEELNQEAASGGVQYRRGYYSLFAAVCGIHGTITLATALLIPDTMNDGSTFPLRDTFLFIAAGVVLISMIAATIFLPILGKSEVSSETKQRSMTVVHADMIQYMIEQMEKKAETDRWLLTQTVIAKLKRQLIYVEQGLAFNYSKKALDELRDFVHVQERVLVKSYVNKGKISKRLSRIYLAYRQKVDAYIRMNVIRRYWHNIKLSILQTKIQSGFNEKEKHVMNVVHELRSLEKEIQPQIMDMLSEHERASNRREMLLVKEEQQDRLRLFEQVKYVDEEVRDQLKAIHLEGIEYGRSFITREREVGAISVMEAHELRERLLYSEMIVIKEGEELDEK</sequence>
<proteinExistence type="inferred from homology"/>
<protein>
    <submittedName>
        <fullName evidence="12">CPA1 family monovalent cation:H+ antiporter</fullName>
    </submittedName>
</protein>
<evidence type="ECO:0000256" key="5">
    <source>
        <dbReference type="ARBA" id="ARBA00022989"/>
    </source>
</evidence>
<dbReference type="PANTHER" id="PTHR10110:SF86">
    <property type="entry name" value="SODIUM_HYDROGEN EXCHANGER 7"/>
    <property type="match status" value="1"/>
</dbReference>
<feature type="transmembrane region" description="Helical" evidence="10">
    <location>
        <begin position="55"/>
        <end position="72"/>
    </location>
</feature>
<evidence type="ECO:0000256" key="3">
    <source>
        <dbReference type="ARBA" id="ARBA00022475"/>
    </source>
</evidence>
<keyword evidence="3 10" id="KW-1003">Cell membrane</keyword>
<feature type="transmembrane region" description="Helical" evidence="10">
    <location>
        <begin position="306"/>
        <end position="334"/>
    </location>
</feature>
<accession>A0ABS2P868</accession>
<evidence type="ECO:0000313" key="12">
    <source>
        <dbReference type="EMBL" id="MBM7631610.1"/>
    </source>
</evidence>
<evidence type="ECO:0000256" key="9">
    <source>
        <dbReference type="ARBA" id="ARBA00023201"/>
    </source>
</evidence>
<evidence type="ECO:0000256" key="1">
    <source>
        <dbReference type="ARBA" id="ARBA00004651"/>
    </source>
</evidence>
<keyword evidence="6 10" id="KW-0915">Sodium</keyword>
<gene>
    <name evidence="12" type="ORF">JOD17_000702</name>
</gene>
<comment type="caution">
    <text evidence="12">The sequence shown here is derived from an EMBL/GenBank/DDBJ whole genome shotgun (WGS) entry which is preliminary data.</text>
</comment>
<feature type="transmembrane region" description="Helical" evidence="10">
    <location>
        <begin position="84"/>
        <end position="107"/>
    </location>
</feature>
<comment type="similarity">
    <text evidence="10">Belongs to the monovalent cation:proton antiporter 1 (CPA1) transporter (TC 2.A.36) family.</text>
</comment>
<reference evidence="12 13" key="1">
    <citation type="submission" date="2021-01" db="EMBL/GenBank/DDBJ databases">
        <title>Genomic Encyclopedia of Type Strains, Phase IV (KMG-IV): sequencing the most valuable type-strain genomes for metagenomic binning, comparative biology and taxonomic classification.</title>
        <authorList>
            <person name="Goeker M."/>
        </authorList>
    </citation>
    <scope>NUCLEOTIDE SEQUENCE [LARGE SCALE GENOMIC DNA]</scope>
    <source>
        <strain evidence="12 13">DSM 25540</strain>
    </source>
</reference>
<keyword evidence="5 10" id="KW-1133">Transmembrane helix</keyword>
<keyword evidence="13" id="KW-1185">Reference proteome</keyword>
<keyword evidence="8 10" id="KW-0472">Membrane</keyword>
<keyword evidence="7 10" id="KW-0406">Ion transport</keyword>
<feature type="domain" description="Cation/H+ exchanger transmembrane" evidence="11">
    <location>
        <begin position="12"/>
        <end position="426"/>
    </location>
</feature>
<dbReference type="InterPro" id="IPR018422">
    <property type="entry name" value="Cation/H_exchanger_CPA1"/>
</dbReference>
<keyword evidence="2 10" id="KW-0813">Transport</keyword>
<evidence type="ECO:0000256" key="7">
    <source>
        <dbReference type="ARBA" id="ARBA00023065"/>
    </source>
</evidence>
<evidence type="ECO:0000256" key="4">
    <source>
        <dbReference type="ARBA" id="ARBA00022692"/>
    </source>
</evidence>
<feature type="transmembrane region" description="Helical" evidence="10">
    <location>
        <begin position="152"/>
        <end position="177"/>
    </location>
</feature>
<comment type="subcellular location">
    <subcellularLocation>
        <location evidence="1 10">Cell membrane</location>
        <topology evidence="1 10">Multi-pass membrane protein</topology>
    </subcellularLocation>
</comment>
<keyword evidence="10" id="KW-0050">Antiport</keyword>
<dbReference type="NCBIfam" id="TIGR00831">
    <property type="entry name" value="a_cpa1"/>
    <property type="match status" value="1"/>
</dbReference>
<dbReference type="RefSeq" id="WP_204695721.1">
    <property type="nucleotide sequence ID" value="NZ_JAFBEC010000002.1"/>
</dbReference>
<dbReference type="Pfam" id="PF00999">
    <property type="entry name" value="Na_H_Exchanger"/>
    <property type="match status" value="1"/>
</dbReference>
<dbReference type="InterPro" id="IPR004705">
    <property type="entry name" value="Cation/H_exchanger_CPA1_bac"/>
</dbReference>
<evidence type="ECO:0000256" key="2">
    <source>
        <dbReference type="ARBA" id="ARBA00022448"/>
    </source>
</evidence>
<feature type="transmembrane region" description="Helical" evidence="10">
    <location>
        <begin position="29"/>
        <end position="49"/>
    </location>
</feature>
<dbReference type="EMBL" id="JAFBEC010000002">
    <property type="protein sequence ID" value="MBM7631610.1"/>
    <property type="molecule type" value="Genomic_DNA"/>
</dbReference>
<feature type="transmembrane region" description="Helical" evidence="10">
    <location>
        <begin position="239"/>
        <end position="255"/>
    </location>
</feature>
<feature type="transmembrane region" description="Helical" evidence="10">
    <location>
        <begin position="366"/>
        <end position="388"/>
    </location>
</feature>
<feature type="transmembrane region" description="Helical" evidence="10">
    <location>
        <begin position="403"/>
        <end position="426"/>
    </location>
</feature>
<feature type="transmembrane region" description="Helical" evidence="10">
    <location>
        <begin position="6"/>
        <end position="22"/>
    </location>
</feature>
<dbReference type="Gene3D" id="6.10.140.1330">
    <property type="match status" value="1"/>
</dbReference>
<dbReference type="PANTHER" id="PTHR10110">
    <property type="entry name" value="SODIUM/HYDROGEN EXCHANGER"/>
    <property type="match status" value="1"/>
</dbReference>
<name>A0ABS2P868_9BACL</name>
<dbReference type="InterPro" id="IPR006153">
    <property type="entry name" value="Cation/H_exchanger_TM"/>
</dbReference>
<evidence type="ECO:0000256" key="6">
    <source>
        <dbReference type="ARBA" id="ARBA00023053"/>
    </source>
</evidence>
<keyword evidence="9 10" id="KW-0739">Sodium transport</keyword>
<evidence type="ECO:0000256" key="8">
    <source>
        <dbReference type="ARBA" id="ARBA00023136"/>
    </source>
</evidence>
<comment type="function">
    <text evidence="10">Na(+)/H(+) antiporter that extrudes sodium in exchange for external protons.</text>
</comment>
<evidence type="ECO:0000256" key="10">
    <source>
        <dbReference type="RuleBase" id="RU366002"/>
    </source>
</evidence>
<evidence type="ECO:0000259" key="11">
    <source>
        <dbReference type="Pfam" id="PF00999"/>
    </source>
</evidence>